<dbReference type="HOGENOM" id="CLU_2030544_0_0_1"/>
<dbReference type="EnsemblPlants" id="OPUNC04G08280.1">
    <property type="protein sequence ID" value="OPUNC04G08280.1"/>
    <property type="gene ID" value="OPUNC04G08280"/>
</dbReference>
<evidence type="ECO:0000256" key="1">
    <source>
        <dbReference type="SAM" id="SignalP"/>
    </source>
</evidence>
<proteinExistence type="predicted"/>
<reference evidence="2" key="2">
    <citation type="submission" date="2018-05" db="EMBL/GenBank/DDBJ databases">
        <title>OpunRS2 (Oryza punctata Reference Sequence Version 2).</title>
        <authorList>
            <person name="Zhang J."/>
            <person name="Kudrna D."/>
            <person name="Lee S."/>
            <person name="Talag J."/>
            <person name="Welchert J."/>
            <person name="Wing R.A."/>
        </authorList>
    </citation>
    <scope>NUCLEOTIDE SEQUENCE [LARGE SCALE GENOMIC DNA]</scope>
</reference>
<name>A0A0E0KPQ7_ORYPU</name>
<dbReference type="Proteomes" id="UP000026962">
    <property type="component" value="Chromosome 4"/>
</dbReference>
<evidence type="ECO:0000313" key="3">
    <source>
        <dbReference type="Proteomes" id="UP000026962"/>
    </source>
</evidence>
<feature type="signal peptide" evidence="1">
    <location>
        <begin position="1"/>
        <end position="34"/>
    </location>
</feature>
<protein>
    <submittedName>
        <fullName evidence="2">Uncharacterized protein</fullName>
    </submittedName>
</protein>
<reference evidence="2" key="1">
    <citation type="submission" date="2015-04" db="UniProtKB">
        <authorList>
            <consortium name="EnsemblPlants"/>
        </authorList>
    </citation>
    <scope>IDENTIFICATION</scope>
</reference>
<feature type="chain" id="PRO_5002365281" evidence="1">
    <location>
        <begin position="35"/>
        <end position="127"/>
    </location>
</feature>
<organism evidence="2">
    <name type="scientific">Oryza punctata</name>
    <name type="common">Red rice</name>
    <dbReference type="NCBI Taxonomy" id="4537"/>
    <lineage>
        <taxon>Eukaryota</taxon>
        <taxon>Viridiplantae</taxon>
        <taxon>Streptophyta</taxon>
        <taxon>Embryophyta</taxon>
        <taxon>Tracheophyta</taxon>
        <taxon>Spermatophyta</taxon>
        <taxon>Magnoliopsida</taxon>
        <taxon>Liliopsida</taxon>
        <taxon>Poales</taxon>
        <taxon>Poaceae</taxon>
        <taxon>BOP clade</taxon>
        <taxon>Oryzoideae</taxon>
        <taxon>Oryzeae</taxon>
        <taxon>Oryzinae</taxon>
        <taxon>Oryza</taxon>
    </lineage>
</organism>
<accession>A0A0E0KPQ7</accession>
<keyword evidence="1" id="KW-0732">Signal</keyword>
<evidence type="ECO:0000313" key="2">
    <source>
        <dbReference type="EnsemblPlants" id="OPUNC04G08280.1"/>
    </source>
</evidence>
<sequence length="127" mass="13781">MAAYKGMISKASSVVAAFSSWLLLLLLIVVLLQADEVAAAAQPAAGREAAAAWIRRLDDTVELEPLPAELDRVQRRVLQATKTNNYVAPRTLNPDRQGCIQTCLPGSQYSVPPPGSHCDRKYYNPGC</sequence>
<dbReference type="AlphaFoldDB" id="A0A0E0KPQ7"/>
<dbReference type="OMA" id="LQATSHY"/>
<keyword evidence="3" id="KW-1185">Reference proteome</keyword>
<dbReference type="Gramene" id="OPUNC04G08280.1">
    <property type="protein sequence ID" value="OPUNC04G08280.1"/>
    <property type="gene ID" value="OPUNC04G08280"/>
</dbReference>